<evidence type="ECO:0000313" key="1">
    <source>
        <dbReference type="EMBL" id="EDW60322.2"/>
    </source>
</evidence>
<accession>B4LPZ9</accession>
<proteinExistence type="predicted"/>
<dbReference type="AlphaFoldDB" id="B4LPZ9"/>
<reference evidence="1 2" key="1">
    <citation type="journal article" date="2007" name="Nature">
        <title>Evolution of genes and genomes on the Drosophila phylogeny.</title>
        <authorList>
            <consortium name="Drosophila 12 Genomes Consortium"/>
            <person name="Clark A.G."/>
            <person name="Eisen M.B."/>
            <person name="Smith D.R."/>
            <person name="Bergman C.M."/>
            <person name="Oliver B."/>
            <person name="Markow T.A."/>
            <person name="Kaufman T.C."/>
            <person name="Kellis M."/>
            <person name="Gelbart W."/>
            <person name="Iyer V.N."/>
            <person name="Pollard D.A."/>
            <person name="Sackton T.B."/>
            <person name="Larracuente A.M."/>
            <person name="Singh N.D."/>
            <person name="Abad J.P."/>
            <person name="Abt D.N."/>
            <person name="Adryan B."/>
            <person name="Aguade M."/>
            <person name="Akashi H."/>
            <person name="Anderson W.W."/>
            <person name="Aquadro C.F."/>
            <person name="Ardell D.H."/>
            <person name="Arguello R."/>
            <person name="Artieri C.G."/>
            <person name="Barbash D.A."/>
            <person name="Barker D."/>
            <person name="Barsanti P."/>
            <person name="Batterham P."/>
            <person name="Batzoglou S."/>
            <person name="Begun D."/>
            <person name="Bhutkar A."/>
            <person name="Blanco E."/>
            <person name="Bosak S.A."/>
            <person name="Bradley R.K."/>
            <person name="Brand A.D."/>
            <person name="Brent M.R."/>
            <person name="Brooks A.N."/>
            <person name="Brown R.H."/>
            <person name="Butlin R.K."/>
            <person name="Caggese C."/>
            <person name="Calvi B.R."/>
            <person name="Bernardo de Carvalho A."/>
            <person name="Caspi A."/>
            <person name="Castrezana S."/>
            <person name="Celniker S.E."/>
            <person name="Chang J.L."/>
            <person name="Chapple C."/>
            <person name="Chatterji S."/>
            <person name="Chinwalla A."/>
            <person name="Civetta A."/>
            <person name="Clifton S.W."/>
            <person name="Comeron J.M."/>
            <person name="Costello J.C."/>
            <person name="Coyne J.A."/>
            <person name="Daub J."/>
            <person name="David R.G."/>
            <person name="Delcher A.L."/>
            <person name="Delehaunty K."/>
            <person name="Do C.B."/>
            <person name="Ebling H."/>
            <person name="Edwards K."/>
            <person name="Eickbush T."/>
            <person name="Evans J.D."/>
            <person name="Filipski A."/>
            <person name="Findeiss S."/>
            <person name="Freyhult E."/>
            <person name="Fulton L."/>
            <person name="Fulton R."/>
            <person name="Garcia A.C."/>
            <person name="Gardiner A."/>
            <person name="Garfield D.A."/>
            <person name="Garvin B.E."/>
            <person name="Gibson G."/>
            <person name="Gilbert D."/>
            <person name="Gnerre S."/>
            <person name="Godfrey J."/>
            <person name="Good R."/>
            <person name="Gotea V."/>
            <person name="Gravely B."/>
            <person name="Greenberg A.J."/>
            <person name="Griffiths-Jones S."/>
            <person name="Gross S."/>
            <person name="Guigo R."/>
            <person name="Gustafson E.A."/>
            <person name="Haerty W."/>
            <person name="Hahn M.W."/>
            <person name="Halligan D.L."/>
            <person name="Halpern A.L."/>
            <person name="Halter G.M."/>
            <person name="Han M.V."/>
            <person name="Heger A."/>
            <person name="Hillier L."/>
            <person name="Hinrichs A.S."/>
            <person name="Holmes I."/>
            <person name="Hoskins R.A."/>
            <person name="Hubisz M.J."/>
            <person name="Hultmark D."/>
            <person name="Huntley M.A."/>
            <person name="Jaffe D.B."/>
            <person name="Jagadeeshan S."/>
            <person name="Jeck W.R."/>
            <person name="Johnson J."/>
            <person name="Jones C.D."/>
            <person name="Jordan W.C."/>
            <person name="Karpen G.H."/>
            <person name="Kataoka E."/>
            <person name="Keightley P.D."/>
            <person name="Kheradpour P."/>
            <person name="Kirkness E.F."/>
            <person name="Koerich L.B."/>
            <person name="Kristiansen K."/>
            <person name="Kudrna D."/>
            <person name="Kulathinal R.J."/>
            <person name="Kumar S."/>
            <person name="Kwok R."/>
            <person name="Lander E."/>
            <person name="Langley C.H."/>
            <person name="Lapoint R."/>
            <person name="Lazzaro B.P."/>
            <person name="Lee S.J."/>
            <person name="Levesque L."/>
            <person name="Li R."/>
            <person name="Lin C.F."/>
            <person name="Lin M.F."/>
            <person name="Lindblad-Toh K."/>
            <person name="Llopart A."/>
            <person name="Long M."/>
            <person name="Low L."/>
            <person name="Lozovsky E."/>
            <person name="Lu J."/>
            <person name="Luo M."/>
            <person name="Machado C.A."/>
            <person name="Makalowski W."/>
            <person name="Marzo M."/>
            <person name="Matsuda M."/>
            <person name="Matzkin L."/>
            <person name="McAllister B."/>
            <person name="McBride C.S."/>
            <person name="McKernan B."/>
            <person name="McKernan K."/>
            <person name="Mendez-Lago M."/>
            <person name="Minx P."/>
            <person name="Mollenhauer M.U."/>
            <person name="Montooth K."/>
            <person name="Mount S.M."/>
            <person name="Mu X."/>
            <person name="Myers E."/>
            <person name="Negre B."/>
            <person name="Newfeld S."/>
            <person name="Nielsen R."/>
            <person name="Noor M.A."/>
            <person name="O'Grady P."/>
            <person name="Pachter L."/>
            <person name="Papaceit M."/>
            <person name="Parisi M.J."/>
            <person name="Parisi M."/>
            <person name="Parts L."/>
            <person name="Pedersen J.S."/>
            <person name="Pesole G."/>
            <person name="Phillippy A.M."/>
            <person name="Ponting C.P."/>
            <person name="Pop M."/>
            <person name="Porcelli D."/>
            <person name="Powell J.R."/>
            <person name="Prohaska S."/>
            <person name="Pruitt K."/>
            <person name="Puig M."/>
            <person name="Quesneville H."/>
            <person name="Ram K.R."/>
            <person name="Rand D."/>
            <person name="Rasmussen M.D."/>
            <person name="Reed L.K."/>
            <person name="Reenan R."/>
            <person name="Reily A."/>
            <person name="Remington K.A."/>
            <person name="Rieger T.T."/>
            <person name="Ritchie M.G."/>
            <person name="Robin C."/>
            <person name="Rogers Y.H."/>
            <person name="Rohde C."/>
            <person name="Rozas J."/>
            <person name="Rubenfield M.J."/>
            <person name="Ruiz A."/>
            <person name="Russo S."/>
            <person name="Salzberg S.L."/>
            <person name="Sanchez-Gracia A."/>
            <person name="Saranga D.J."/>
            <person name="Sato H."/>
            <person name="Schaeffer S.W."/>
            <person name="Schatz M.C."/>
            <person name="Schlenke T."/>
            <person name="Schwartz R."/>
            <person name="Segarra C."/>
            <person name="Singh R.S."/>
            <person name="Sirot L."/>
            <person name="Sirota M."/>
            <person name="Sisneros N.B."/>
            <person name="Smith C.D."/>
            <person name="Smith T.F."/>
            <person name="Spieth J."/>
            <person name="Stage D.E."/>
            <person name="Stark A."/>
            <person name="Stephan W."/>
            <person name="Strausberg R.L."/>
            <person name="Strempel S."/>
            <person name="Sturgill D."/>
            <person name="Sutton G."/>
            <person name="Sutton G.G."/>
            <person name="Tao W."/>
            <person name="Teichmann S."/>
            <person name="Tobari Y.N."/>
            <person name="Tomimura Y."/>
            <person name="Tsolas J.M."/>
            <person name="Valente V.L."/>
            <person name="Venter E."/>
            <person name="Venter J.C."/>
            <person name="Vicario S."/>
            <person name="Vieira F.G."/>
            <person name="Vilella A.J."/>
            <person name="Villasante A."/>
            <person name="Walenz B."/>
            <person name="Wang J."/>
            <person name="Wasserman M."/>
            <person name="Watts T."/>
            <person name="Wilson D."/>
            <person name="Wilson R.K."/>
            <person name="Wing R.A."/>
            <person name="Wolfner M.F."/>
            <person name="Wong A."/>
            <person name="Wong G.K."/>
            <person name="Wu C.I."/>
            <person name="Wu G."/>
            <person name="Yamamoto D."/>
            <person name="Yang H.P."/>
            <person name="Yang S.P."/>
            <person name="Yorke J.A."/>
            <person name="Yoshida K."/>
            <person name="Zdobnov E."/>
            <person name="Zhang P."/>
            <person name="Zhang Y."/>
            <person name="Zimin A.V."/>
            <person name="Baldwin J."/>
            <person name="Abdouelleil A."/>
            <person name="Abdulkadir J."/>
            <person name="Abebe A."/>
            <person name="Abera B."/>
            <person name="Abreu J."/>
            <person name="Acer S.C."/>
            <person name="Aftuck L."/>
            <person name="Alexander A."/>
            <person name="An P."/>
            <person name="Anderson E."/>
            <person name="Anderson S."/>
            <person name="Arachi H."/>
            <person name="Azer M."/>
            <person name="Bachantsang P."/>
            <person name="Barry A."/>
            <person name="Bayul T."/>
            <person name="Berlin A."/>
            <person name="Bessette D."/>
            <person name="Bloom T."/>
            <person name="Blye J."/>
            <person name="Boguslavskiy L."/>
            <person name="Bonnet C."/>
            <person name="Boukhgalter B."/>
            <person name="Bourzgui I."/>
            <person name="Brown A."/>
            <person name="Cahill P."/>
            <person name="Channer S."/>
            <person name="Cheshatsang Y."/>
            <person name="Chuda L."/>
            <person name="Citroen M."/>
            <person name="Collymore A."/>
            <person name="Cooke P."/>
            <person name="Costello M."/>
            <person name="D'Aco K."/>
            <person name="Daza R."/>
            <person name="De Haan G."/>
            <person name="DeGray S."/>
            <person name="DeMaso C."/>
            <person name="Dhargay N."/>
            <person name="Dooley K."/>
            <person name="Dooley E."/>
            <person name="Doricent M."/>
            <person name="Dorje P."/>
            <person name="Dorjee K."/>
            <person name="Dupes A."/>
            <person name="Elong R."/>
            <person name="Falk J."/>
            <person name="Farina A."/>
            <person name="Faro S."/>
            <person name="Ferguson D."/>
            <person name="Fisher S."/>
            <person name="Foley C.D."/>
            <person name="Franke A."/>
            <person name="Friedrich D."/>
            <person name="Gadbois L."/>
            <person name="Gearin G."/>
            <person name="Gearin C.R."/>
            <person name="Giannoukos G."/>
            <person name="Goode T."/>
            <person name="Graham J."/>
            <person name="Grandbois E."/>
            <person name="Grewal S."/>
            <person name="Gyaltsen K."/>
            <person name="Hafez N."/>
            <person name="Hagos B."/>
            <person name="Hall J."/>
            <person name="Henson C."/>
            <person name="Hollinger A."/>
            <person name="Honan T."/>
            <person name="Huard M.D."/>
            <person name="Hughes L."/>
            <person name="Hurhula B."/>
            <person name="Husby M.E."/>
            <person name="Kamat A."/>
            <person name="Kanga B."/>
            <person name="Kashin S."/>
            <person name="Khazanovich D."/>
            <person name="Kisner P."/>
            <person name="Lance K."/>
            <person name="Lara M."/>
            <person name="Lee W."/>
            <person name="Lennon N."/>
            <person name="Letendre F."/>
            <person name="LeVine R."/>
            <person name="Lipovsky A."/>
            <person name="Liu X."/>
            <person name="Liu J."/>
            <person name="Liu S."/>
            <person name="Lokyitsang T."/>
            <person name="Lokyitsang Y."/>
            <person name="Lubonja R."/>
            <person name="Lui A."/>
            <person name="MacDonald P."/>
            <person name="Magnisalis V."/>
            <person name="Maru K."/>
            <person name="Matthews C."/>
            <person name="McCusker W."/>
            <person name="McDonough S."/>
            <person name="Mehta T."/>
            <person name="Meldrim J."/>
            <person name="Meneus L."/>
            <person name="Mihai O."/>
            <person name="Mihalev A."/>
            <person name="Mihova T."/>
            <person name="Mittelman R."/>
            <person name="Mlenga V."/>
            <person name="Montmayeur A."/>
            <person name="Mulrain L."/>
            <person name="Navidi A."/>
            <person name="Naylor J."/>
            <person name="Negash T."/>
            <person name="Nguyen T."/>
            <person name="Nguyen N."/>
            <person name="Nicol R."/>
            <person name="Norbu C."/>
            <person name="Norbu N."/>
            <person name="Novod N."/>
            <person name="O'Neill B."/>
            <person name="Osman S."/>
            <person name="Markiewicz E."/>
            <person name="Oyono O.L."/>
            <person name="Patti C."/>
            <person name="Phunkhang P."/>
            <person name="Pierre F."/>
            <person name="Priest M."/>
            <person name="Raghuraman S."/>
            <person name="Rege F."/>
            <person name="Reyes R."/>
            <person name="Rise C."/>
            <person name="Rogov P."/>
            <person name="Ross K."/>
            <person name="Ryan E."/>
            <person name="Settipalli S."/>
            <person name="Shea T."/>
            <person name="Sherpa N."/>
            <person name="Shi L."/>
            <person name="Shih D."/>
            <person name="Sparrow T."/>
            <person name="Spaulding J."/>
            <person name="Stalker J."/>
            <person name="Stange-Thomann N."/>
            <person name="Stavropoulos S."/>
            <person name="Stone C."/>
            <person name="Strader C."/>
            <person name="Tesfaye S."/>
            <person name="Thomson T."/>
            <person name="Thoulutsang Y."/>
            <person name="Thoulutsang D."/>
            <person name="Topham K."/>
            <person name="Topping I."/>
            <person name="Tsamla T."/>
            <person name="Vassiliev H."/>
            <person name="Vo A."/>
            <person name="Wangchuk T."/>
            <person name="Wangdi T."/>
            <person name="Weiand M."/>
            <person name="Wilkinson J."/>
            <person name="Wilson A."/>
            <person name="Yadav S."/>
            <person name="Young G."/>
            <person name="Yu Q."/>
            <person name="Zembek L."/>
            <person name="Zhong D."/>
            <person name="Zimmer A."/>
            <person name="Zwirko Z."/>
            <person name="Jaffe D.B."/>
            <person name="Alvarez P."/>
            <person name="Brockman W."/>
            <person name="Butler J."/>
            <person name="Chin C."/>
            <person name="Gnerre S."/>
            <person name="Grabherr M."/>
            <person name="Kleber M."/>
            <person name="Mauceli E."/>
            <person name="MacCallum I."/>
        </authorList>
    </citation>
    <scope>NUCLEOTIDE SEQUENCE [LARGE SCALE GENOMIC DNA]</scope>
    <source>
        <strain evidence="2">Tucson 15010-1051.87</strain>
    </source>
</reference>
<protein>
    <submittedName>
        <fullName evidence="1">Uncharacterized protein</fullName>
    </submittedName>
</protein>
<dbReference type="InParanoid" id="B4LPZ9"/>
<dbReference type="eggNOG" id="ENOG502RZWF">
    <property type="taxonomic scope" value="Eukaryota"/>
</dbReference>
<dbReference type="Proteomes" id="UP000008792">
    <property type="component" value="Unassembled WGS sequence"/>
</dbReference>
<evidence type="ECO:0000313" key="2">
    <source>
        <dbReference type="Proteomes" id="UP000008792"/>
    </source>
</evidence>
<gene>
    <name evidence="1" type="primary">Dvir\GJ20924</name>
    <name evidence="1" type="ORF">Dvir_GJ20924</name>
</gene>
<dbReference type="HOGENOM" id="CLU_073687_0_0_1"/>
<organism evidence="1 2">
    <name type="scientific">Drosophila virilis</name>
    <name type="common">Fruit fly</name>
    <dbReference type="NCBI Taxonomy" id="7244"/>
    <lineage>
        <taxon>Eukaryota</taxon>
        <taxon>Metazoa</taxon>
        <taxon>Ecdysozoa</taxon>
        <taxon>Arthropoda</taxon>
        <taxon>Hexapoda</taxon>
        <taxon>Insecta</taxon>
        <taxon>Pterygota</taxon>
        <taxon>Neoptera</taxon>
        <taxon>Endopterygota</taxon>
        <taxon>Diptera</taxon>
        <taxon>Brachycera</taxon>
        <taxon>Muscomorpha</taxon>
        <taxon>Ephydroidea</taxon>
        <taxon>Drosophilidae</taxon>
        <taxon>Drosophila</taxon>
    </lineage>
</organism>
<sequence length="260" mass="29950">MEGFEYVVNPPVVPKVAFGTTMDREVMPVSGPFLNSFMRSNLPEGREQPSPLDYDCSKPIGFKYPSNAGFSALANKTPRLPIEPEKIVPPMGAYEATPWILRAGYTFDKYVVPEPKWVTPGASTYSTHNKYPYWKMETAFGTRRIIWPAVAVFCGPTNVAQCLVCRERPKGDYFHCFATDKDMCRKCMREEMSAIKHCSVSVVERYRKRQYIKQFVPARYCRFFHNHNGTTAATESTSRRELRAKIRVENYLYRFASKEE</sequence>
<dbReference type="KEGG" id="dvi:6626135"/>
<dbReference type="OrthoDB" id="8189408at2759"/>
<name>B4LPZ9_DROVI</name>
<keyword evidence="2" id="KW-1185">Reference proteome</keyword>
<dbReference type="EMBL" id="CH940648">
    <property type="protein sequence ID" value="EDW60322.2"/>
    <property type="molecule type" value="Genomic_DNA"/>
</dbReference>